<evidence type="ECO:0000256" key="2">
    <source>
        <dbReference type="SAM" id="Phobius"/>
    </source>
</evidence>
<dbReference type="RefSeq" id="XP_049303101.1">
    <property type="nucleotide sequence ID" value="XM_049447144.1"/>
</dbReference>
<keyword evidence="2" id="KW-1133">Transmembrane helix</keyword>
<dbReference type="InterPro" id="IPR012464">
    <property type="entry name" value="DUF1676"/>
</dbReference>
<organism evidence="4 5">
    <name type="scientific">Bactrocera dorsalis</name>
    <name type="common">Oriental fruit fly</name>
    <name type="synonym">Dacus dorsalis</name>
    <dbReference type="NCBI Taxonomy" id="27457"/>
    <lineage>
        <taxon>Eukaryota</taxon>
        <taxon>Metazoa</taxon>
        <taxon>Ecdysozoa</taxon>
        <taxon>Arthropoda</taxon>
        <taxon>Hexapoda</taxon>
        <taxon>Insecta</taxon>
        <taxon>Pterygota</taxon>
        <taxon>Neoptera</taxon>
        <taxon>Endopterygota</taxon>
        <taxon>Diptera</taxon>
        <taxon>Brachycera</taxon>
        <taxon>Muscomorpha</taxon>
        <taxon>Tephritoidea</taxon>
        <taxon>Tephritidae</taxon>
        <taxon>Bactrocera</taxon>
        <taxon>Bactrocera</taxon>
    </lineage>
</organism>
<keyword evidence="2" id="KW-0472">Membrane</keyword>
<dbReference type="PANTHER" id="PTHR21879">
    <property type="entry name" value="FI03362P-RELATED-RELATED"/>
    <property type="match status" value="1"/>
</dbReference>
<feature type="signal peptide" evidence="3">
    <location>
        <begin position="1"/>
        <end position="29"/>
    </location>
</feature>
<feature type="transmembrane region" description="Helical" evidence="2">
    <location>
        <begin position="290"/>
        <end position="308"/>
    </location>
</feature>
<accession>A0ABM3J1I4</accession>
<feature type="transmembrane region" description="Helical" evidence="2">
    <location>
        <begin position="258"/>
        <end position="278"/>
    </location>
</feature>
<feature type="compositionally biased region" description="Polar residues" evidence="1">
    <location>
        <begin position="68"/>
        <end position="80"/>
    </location>
</feature>
<dbReference type="GeneID" id="105225808"/>
<name>A0ABM3J1I4_BACDO</name>
<gene>
    <name evidence="5" type="primary">LOC105225808</name>
</gene>
<dbReference type="Proteomes" id="UP001652620">
    <property type="component" value="Chromosome 2"/>
</dbReference>
<keyword evidence="4" id="KW-1185">Reference proteome</keyword>
<evidence type="ECO:0000313" key="4">
    <source>
        <dbReference type="Proteomes" id="UP001652620"/>
    </source>
</evidence>
<evidence type="ECO:0000256" key="3">
    <source>
        <dbReference type="SAM" id="SignalP"/>
    </source>
</evidence>
<proteinExistence type="predicted"/>
<dbReference type="PANTHER" id="PTHR21879:SF21">
    <property type="entry name" value="OSIRIS 4, ISOFORM B"/>
    <property type="match status" value="1"/>
</dbReference>
<dbReference type="Pfam" id="PF07898">
    <property type="entry name" value="DUF1676"/>
    <property type="match status" value="1"/>
</dbReference>
<keyword evidence="2" id="KW-0812">Transmembrane</keyword>
<reference evidence="5" key="2">
    <citation type="submission" date="2025-08" db="UniProtKB">
        <authorList>
            <consortium name="RefSeq"/>
        </authorList>
    </citation>
    <scope>IDENTIFICATION</scope>
    <source>
        <tissue evidence="5">Adult</tissue>
    </source>
</reference>
<feature type="chain" id="PRO_5046215019" evidence="3">
    <location>
        <begin position="30"/>
        <end position="516"/>
    </location>
</feature>
<evidence type="ECO:0000313" key="5">
    <source>
        <dbReference type="RefSeq" id="XP_049303101.1"/>
    </source>
</evidence>
<reference evidence="4" key="1">
    <citation type="submission" date="2025-05" db="UniProtKB">
        <authorList>
            <consortium name="RefSeq"/>
        </authorList>
    </citation>
    <scope>NUCLEOTIDE SEQUENCE [LARGE SCALE GENOMIC DNA]</scope>
</reference>
<evidence type="ECO:0000256" key="1">
    <source>
        <dbReference type="SAM" id="MobiDB-lite"/>
    </source>
</evidence>
<sequence length="516" mass="55342">MSYSNKRALAASAFCLWLVLCVQISVVRSALHSRALSSVASGNTNAIGEGETETEEAESIAANEPSYKKQQPTPQRSNVSMKRDFSEKMSWQCANNASCLHTLASDMLQAYRHGETISLGFMDLAKLPPVGEKDKEKLGGAATGRGISSFVDFISGNAIRIPVGPMVFSVQRAEDDGNYIEIALLKKASGSQGRGGLGGGGLGGGGGGGGEGLLSSLGSGIGGGNGGGGLLGGGGNGGGGGLRGRFRKQKQEKDKKQFQMYIPMYLAATTFGWTMVAAKAVGLLTLKALAVSKLAFIVAAMVIVKKLMDNASEKMMYQFPEHTPYMMPYSMDYGMHPEMASGGEMYPAALQLAAAPMQHHGVGHSGIENLAAESSLHHNIADMQNSTQVLAALNAVHLGPKVKREDSWLGKIGWRMPLRSVNSPFKRTFYGHPFKPTRYNEFLMRNQNWSRRNDEQIAVKVALAAAAAANEEEGQEEVELGEDDIFNEEENIKDTFEFLGMQLNKKADSVHNLSYS</sequence>
<feature type="region of interest" description="Disordered" evidence="1">
    <location>
        <begin position="42"/>
        <end position="81"/>
    </location>
</feature>
<protein>
    <submittedName>
        <fullName evidence="5">Uncharacterized protein LOC105225808 isoform X1</fullName>
    </submittedName>
</protein>
<keyword evidence="3" id="KW-0732">Signal</keyword>